<dbReference type="PROSITE" id="PS51257">
    <property type="entry name" value="PROKAR_LIPOPROTEIN"/>
    <property type="match status" value="1"/>
</dbReference>
<dbReference type="Proteomes" id="UP001221217">
    <property type="component" value="Unassembled WGS sequence"/>
</dbReference>
<dbReference type="CDD" id="cd13629">
    <property type="entry name" value="PBP2_Dsm1740"/>
    <property type="match status" value="1"/>
</dbReference>
<reference evidence="7 8" key="1">
    <citation type="submission" date="2022-12" db="EMBL/GenBank/DDBJ databases">
        <title>Metagenome assembled genome from gulf of manar.</title>
        <authorList>
            <person name="Kohli P."/>
            <person name="Pk S."/>
            <person name="Venkata Ramana C."/>
            <person name="Sasikala C."/>
        </authorList>
    </citation>
    <scope>NUCLEOTIDE SEQUENCE [LARGE SCALE GENOMIC DNA]</scope>
    <source>
        <strain evidence="7">JB008</strain>
    </source>
</reference>
<feature type="chain" id="PRO_5042531747" evidence="5">
    <location>
        <begin position="23"/>
        <end position="289"/>
    </location>
</feature>
<protein>
    <submittedName>
        <fullName evidence="7">Transporter substrate-binding domain-containing protein</fullName>
    </submittedName>
</protein>
<feature type="signal peptide" evidence="5">
    <location>
        <begin position="1"/>
        <end position="22"/>
    </location>
</feature>
<evidence type="ECO:0000256" key="5">
    <source>
        <dbReference type="SAM" id="SignalP"/>
    </source>
</evidence>
<organism evidence="7 8">
    <name type="scientific">Candidatus Thalassospirochaeta sargassi</name>
    <dbReference type="NCBI Taxonomy" id="3119039"/>
    <lineage>
        <taxon>Bacteria</taxon>
        <taxon>Pseudomonadati</taxon>
        <taxon>Spirochaetota</taxon>
        <taxon>Spirochaetia</taxon>
        <taxon>Spirochaetales</taxon>
        <taxon>Spirochaetaceae</taxon>
        <taxon>Candidatus Thalassospirochaeta</taxon>
    </lineage>
</organism>
<keyword evidence="3 5" id="KW-0732">Signal</keyword>
<dbReference type="Gene3D" id="3.40.190.10">
    <property type="entry name" value="Periplasmic binding protein-like II"/>
    <property type="match status" value="2"/>
</dbReference>
<evidence type="ECO:0000256" key="3">
    <source>
        <dbReference type="ARBA" id="ARBA00022729"/>
    </source>
</evidence>
<dbReference type="SMART" id="SM00062">
    <property type="entry name" value="PBPb"/>
    <property type="match status" value="1"/>
</dbReference>
<dbReference type="SUPFAM" id="SSF53850">
    <property type="entry name" value="Periplasmic binding protein-like II"/>
    <property type="match status" value="1"/>
</dbReference>
<evidence type="ECO:0000259" key="6">
    <source>
        <dbReference type="SMART" id="SM00062"/>
    </source>
</evidence>
<dbReference type="GO" id="GO:0030313">
    <property type="term" value="C:cell envelope"/>
    <property type="evidence" value="ECO:0007669"/>
    <property type="project" value="UniProtKB-SubCell"/>
</dbReference>
<proteinExistence type="inferred from homology"/>
<dbReference type="Pfam" id="PF00497">
    <property type="entry name" value="SBP_bac_3"/>
    <property type="match status" value="1"/>
</dbReference>
<dbReference type="PANTHER" id="PTHR35936">
    <property type="entry name" value="MEMBRANE-BOUND LYTIC MUREIN TRANSGLYCOSYLASE F"/>
    <property type="match status" value="1"/>
</dbReference>
<evidence type="ECO:0000313" key="8">
    <source>
        <dbReference type="Proteomes" id="UP001221217"/>
    </source>
</evidence>
<evidence type="ECO:0000313" key="7">
    <source>
        <dbReference type="EMBL" id="MDC7227264.1"/>
    </source>
</evidence>
<dbReference type="PROSITE" id="PS01039">
    <property type="entry name" value="SBP_BACTERIAL_3"/>
    <property type="match status" value="1"/>
</dbReference>
<dbReference type="PANTHER" id="PTHR35936:SF38">
    <property type="entry name" value="GLUTAMINE-BINDING PERIPLASMIC PROTEIN"/>
    <property type="match status" value="1"/>
</dbReference>
<comment type="caution">
    <text evidence="7">The sequence shown here is derived from an EMBL/GenBank/DDBJ whole genome shotgun (WGS) entry which is preliminary data.</text>
</comment>
<feature type="domain" description="Solute-binding protein family 3/N-terminal" evidence="6">
    <location>
        <begin position="54"/>
        <end position="278"/>
    </location>
</feature>
<sequence length="289" mass="32173">MKKTNFKYVVFLLVLVMSLALVSCGSNSDADGGQDNDSKTENVAQLDEIIKRGTLKVGLSTFVPWAMLDKQGNLVGFEVDVAKQLAADMGVEVDFIQTKWSGIIPALLTGKFDIIIGGMSVTPERNISVNFTDAYEYSGQSIVANINRAPGLSSLEQLNSPDIVLAARTGSTSVAAIEQFLPEATVRLFDDEPQGVQELLNGRVDAWVSSFPFPQIQAEKYPDTLYIPIKPEIFSEEPISFAVRKGEHDFMNFLNNWIALKWGDGFLDTRYRYWFMGEEWMDQVDLSSE</sequence>
<comment type="subcellular location">
    <subcellularLocation>
        <location evidence="1">Cell envelope</location>
    </subcellularLocation>
</comment>
<comment type="similarity">
    <text evidence="2 4">Belongs to the bacterial solute-binding protein 3 family.</text>
</comment>
<accession>A0AAJ1IDJ7</accession>
<evidence type="ECO:0000256" key="1">
    <source>
        <dbReference type="ARBA" id="ARBA00004196"/>
    </source>
</evidence>
<dbReference type="InterPro" id="IPR001638">
    <property type="entry name" value="Solute-binding_3/MltF_N"/>
</dbReference>
<evidence type="ECO:0000256" key="2">
    <source>
        <dbReference type="ARBA" id="ARBA00010333"/>
    </source>
</evidence>
<gene>
    <name evidence="7" type="ORF">PQJ61_10935</name>
</gene>
<evidence type="ECO:0000256" key="4">
    <source>
        <dbReference type="RuleBase" id="RU003744"/>
    </source>
</evidence>
<dbReference type="AlphaFoldDB" id="A0AAJ1IDJ7"/>
<dbReference type="EMBL" id="JAQQAL010000024">
    <property type="protein sequence ID" value="MDC7227264.1"/>
    <property type="molecule type" value="Genomic_DNA"/>
</dbReference>
<dbReference type="InterPro" id="IPR018313">
    <property type="entry name" value="SBP_3_CS"/>
</dbReference>
<name>A0AAJ1IDJ7_9SPIO</name>